<evidence type="ECO:0000259" key="4">
    <source>
        <dbReference type="Pfam" id="PF01212"/>
    </source>
</evidence>
<evidence type="ECO:0000313" key="5">
    <source>
        <dbReference type="EMBL" id="HCS93265.1"/>
    </source>
</evidence>
<dbReference type="STRING" id="1121105.GCA_000421665_01256"/>
<evidence type="ECO:0000313" key="6">
    <source>
        <dbReference type="Proteomes" id="UP000262195"/>
    </source>
</evidence>
<dbReference type="RefSeq" id="WP_022796523.1">
    <property type="nucleotide sequence ID" value="NZ_JBQDSL010000054.1"/>
</dbReference>
<dbReference type="Gene3D" id="3.90.1150.10">
    <property type="entry name" value="Aspartate Aminotransferase, domain 1"/>
    <property type="match status" value="1"/>
</dbReference>
<gene>
    <name evidence="5" type="ORF">DIW15_00970</name>
</gene>
<comment type="caution">
    <text evidence="5">The sequence shown here is derived from an EMBL/GenBank/DDBJ whole genome shotgun (WGS) entry which is preliminary data.</text>
</comment>
<comment type="similarity">
    <text evidence="2">Belongs to the threonine aldolase family.</text>
</comment>
<dbReference type="PANTHER" id="PTHR48097">
    <property type="entry name" value="L-THREONINE ALDOLASE-RELATED"/>
    <property type="match status" value="1"/>
</dbReference>
<dbReference type="GO" id="GO:0006520">
    <property type="term" value="P:amino acid metabolic process"/>
    <property type="evidence" value="ECO:0007669"/>
    <property type="project" value="InterPro"/>
</dbReference>
<comment type="cofactor">
    <cofactor evidence="1">
        <name>pyridoxal 5'-phosphate</name>
        <dbReference type="ChEBI" id="CHEBI:597326"/>
    </cofactor>
</comment>
<dbReference type="GO" id="GO:0016829">
    <property type="term" value="F:lyase activity"/>
    <property type="evidence" value="ECO:0007669"/>
    <property type="project" value="InterPro"/>
</dbReference>
<dbReference type="InterPro" id="IPR015421">
    <property type="entry name" value="PyrdxlP-dep_Trfase_major"/>
</dbReference>
<protein>
    <submittedName>
        <fullName evidence="5">Low specificity L-threonine aldolase</fullName>
    </submittedName>
</protein>
<accession>A0A3D4S356</accession>
<dbReference type="PANTHER" id="PTHR48097:SF5">
    <property type="entry name" value="LOW SPECIFICITY L-THREONINE ALDOLASE"/>
    <property type="match status" value="1"/>
</dbReference>
<dbReference type="Gene3D" id="3.40.640.10">
    <property type="entry name" value="Type I PLP-dependent aspartate aminotransferase-like (Major domain)"/>
    <property type="match status" value="1"/>
</dbReference>
<evidence type="ECO:0000256" key="2">
    <source>
        <dbReference type="ARBA" id="ARBA00006966"/>
    </source>
</evidence>
<evidence type="ECO:0000256" key="1">
    <source>
        <dbReference type="ARBA" id="ARBA00001933"/>
    </source>
</evidence>
<dbReference type="Pfam" id="PF01212">
    <property type="entry name" value="Beta_elim_lyase"/>
    <property type="match status" value="1"/>
</dbReference>
<name>A0A3D4S356_9ENTE</name>
<evidence type="ECO:0000256" key="3">
    <source>
        <dbReference type="ARBA" id="ARBA00022898"/>
    </source>
</evidence>
<reference evidence="5 6" key="1">
    <citation type="journal article" date="2018" name="Nat. Biotechnol.">
        <title>A standardized bacterial taxonomy based on genome phylogeny substantially revises the tree of life.</title>
        <authorList>
            <person name="Parks D.H."/>
            <person name="Chuvochina M."/>
            <person name="Waite D.W."/>
            <person name="Rinke C."/>
            <person name="Skarshewski A."/>
            <person name="Chaumeil P.A."/>
            <person name="Hugenholtz P."/>
        </authorList>
    </citation>
    <scope>NUCLEOTIDE SEQUENCE [LARGE SCALE GENOMIC DNA]</scope>
    <source>
        <strain evidence="5">UBA11306</strain>
    </source>
</reference>
<dbReference type="AlphaFoldDB" id="A0A3D4S356"/>
<dbReference type="EMBL" id="DQHO01000006">
    <property type="protein sequence ID" value="HCS93265.1"/>
    <property type="molecule type" value="Genomic_DNA"/>
</dbReference>
<organism evidence="5 6">
    <name type="scientific">Bavariicoccus seileri</name>
    <dbReference type="NCBI Taxonomy" id="549685"/>
    <lineage>
        <taxon>Bacteria</taxon>
        <taxon>Bacillati</taxon>
        <taxon>Bacillota</taxon>
        <taxon>Bacilli</taxon>
        <taxon>Lactobacillales</taxon>
        <taxon>Enterococcaceae</taxon>
        <taxon>Bavariicoccus</taxon>
    </lineage>
</organism>
<dbReference type="InterPro" id="IPR015424">
    <property type="entry name" value="PyrdxlP-dep_Trfase"/>
</dbReference>
<dbReference type="Proteomes" id="UP000262195">
    <property type="component" value="Unassembled WGS sequence"/>
</dbReference>
<sequence>MLYFGNDYLQGAHPNVLDAIVKTNTENLPGYGTDHYCDSAEVKILSACGVPDGEVHFITGGTQTNQIIIASLLKIYQAVISADSGHIATHEAGAIEYSGHKVLTLLGQDGKLKPADVADYLKRFYQDDNRSHMTRPGMVYISHPTEYGTLYTKEELTELSTICKSYDIPLFMDGARLGYALACPESDLSLTDIANLVDVFYVGGTKVGALCGEAVVFPSKQTVPPHFETIIKQHGALLAKGRLLGIQFDTLFTDSLYLSISQHTIEMAQLLKNGLQAKNYQFFIDSPTNQQFIIVDNDFLETLKEHVSYTIWEPYDDQHTVIRLVTSWYTKKEEVIELLTYF</sequence>
<feature type="domain" description="Aromatic amino acid beta-eliminating lyase/threonine aldolase" evidence="4">
    <location>
        <begin position="30"/>
        <end position="238"/>
    </location>
</feature>
<keyword evidence="3" id="KW-0663">Pyridoxal phosphate</keyword>
<dbReference type="InterPro" id="IPR001597">
    <property type="entry name" value="ArAA_b-elim_lyase/Thr_aldolase"/>
</dbReference>
<proteinExistence type="inferred from homology"/>
<dbReference type="InterPro" id="IPR015422">
    <property type="entry name" value="PyrdxlP-dep_Trfase_small"/>
</dbReference>
<dbReference type="SUPFAM" id="SSF53383">
    <property type="entry name" value="PLP-dependent transferases"/>
    <property type="match status" value="1"/>
</dbReference>